<protein>
    <submittedName>
        <fullName evidence="1">Uncharacterized protein</fullName>
    </submittedName>
</protein>
<organism evidence="1 2">
    <name type="scientific">Komagataeibacter sucrofermentans</name>
    <dbReference type="NCBI Taxonomy" id="1053551"/>
    <lineage>
        <taxon>Bacteria</taxon>
        <taxon>Pseudomonadati</taxon>
        <taxon>Pseudomonadota</taxon>
        <taxon>Alphaproteobacteria</taxon>
        <taxon>Acetobacterales</taxon>
        <taxon>Acetobacteraceae</taxon>
        <taxon>Komagataeibacter</taxon>
    </lineage>
</organism>
<comment type="caution">
    <text evidence="1">The sequence shown here is derived from an EMBL/GenBank/DDBJ whole genome shotgun (WGS) entry which is preliminary data.</text>
</comment>
<dbReference type="AlphaFoldDB" id="A0A318QLP6"/>
<accession>A0A318QLP6</accession>
<evidence type="ECO:0000313" key="1">
    <source>
        <dbReference type="EMBL" id="PYD79995.1"/>
    </source>
</evidence>
<name>A0A318QLP6_9PROT</name>
<proteinExistence type="predicted"/>
<dbReference type="Proteomes" id="UP000247814">
    <property type="component" value="Unassembled WGS sequence"/>
</dbReference>
<gene>
    <name evidence="1" type="ORF">CFR77_05660</name>
</gene>
<dbReference type="OrthoDB" id="8373447at2"/>
<dbReference type="EMBL" id="NKUA01000005">
    <property type="protein sequence ID" value="PYD79995.1"/>
    <property type="molecule type" value="Genomic_DNA"/>
</dbReference>
<reference evidence="1 2" key="1">
    <citation type="submission" date="2017-07" db="EMBL/GenBank/DDBJ databases">
        <title>A draft genome sequence of Komagataeibacter sucrofermentans LMG 18788.</title>
        <authorList>
            <person name="Skraban J."/>
            <person name="Cleenwerck I."/>
            <person name="Vandamme P."/>
            <person name="Trcek J."/>
        </authorList>
    </citation>
    <scope>NUCLEOTIDE SEQUENCE [LARGE SCALE GENOMIC DNA]</scope>
    <source>
        <strain evidence="1 2">LMG 18788</strain>
    </source>
</reference>
<dbReference type="RefSeq" id="WP_110568401.1">
    <property type="nucleotide sequence ID" value="NZ_CP137147.1"/>
</dbReference>
<keyword evidence="2" id="KW-1185">Reference proteome</keyword>
<sequence>MTVDTSSLILEQLRLIRKEIADLRTVTLANADRSRRLERRLEEMRDDIELMMKAELMGRLGHFETQVEARLDAMSDRIGEIAHGKA</sequence>
<evidence type="ECO:0000313" key="2">
    <source>
        <dbReference type="Proteomes" id="UP000247814"/>
    </source>
</evidence>